<dbReference type="GO" id="GO:0016799">
    <property type="term" value="F:hydrolase activity, hydrolyzing N-glycosyl compounds"/>
    <property type="evidence" value="ECO:0007669"/>
    <property type="project" value="InterPro"/>
</dbReference>
<organism evidence="4">
    <name type="scientific">Roseihalotalea indica</name>
    <dbReference type="NCBI Taxonomy" id="2867963"/>
    <lineage>
        <taxon>Bacteria</taxon>
        <taxon>Pseudomonadati</taxon>
        <taxon>Bacteroidota</taxon>
        <taxon>Cytophagia</taxon>
        <taxon>Cytophagales</taxon>
        <taxon>Catalimonadaceae</taxon>
        <taxon>Roseihalotalea</taxon>
    </lineage>
</organism>
<dbReference type="EMBL" id="CP120682">
    <property type="protein sequence ID" value="WKN35240.1"/>
    <property type="molecule type" value="Genomic_DNA"/>
</dbReference>
<feature type="domain" description="Cellulose-binding Sde182 nucleoside hydrolase-like" evidence="2">
    <location>
        <begin position="77"/>
        <end position="319"/>
    </location>
</feature>
<dbReference type="AlphaFoldDB" id="A0AA49GI24"/>
<protein>
    <submittedName>
        <fullName evidence="4">DUF1593 domain-containing protein</fullName>
    </submittedName>
</protein>
<dbReference type="Pfam" id="PF16586">
    <property type="entry name" value="DUF5060"/>
    <property type="match status" value="1"/>
</dbReference>
<keyword evidence="1" id="KW-0812">Transmembrane</keyword>
<dbReference type="SUPFAM" id="SSF53590">
    <property type="entry name" value="Nucleoside hydrolase"/>
    <property type="match status" value="1"/>
</dbReference>
<evidence type="ECO:0000259" key="3">
    <source>
        <dbReference type="Pfam" id="PF16586"/>
    </source>
</evidence>
<sequence>MSNSEVKELSAKGGAEQVRFYFYKCYFSDQYDMQPLLYQNLMKNFKITSLLILAWYCLPFLIAMPCHAQPEKSLKPRILISTDIGGTDPDDFQSMIHFLMYADLFQTQGLISSPYGPGRKDSILKMIDLYEQDLPKLQAHSNSFPSPSQLRSITKQGATELAPFKGWSQPTEGSEWIIKCAQSGSDQPLWVLVWGGIEDLAQALHDAPNIKKNIRVYWIGGPNKKWSVNAYAYIAEHHPDLWMIEANATYRGWFMDGESPENLKDDRYYAEYIRQQGTLGRDFKNYYEGVIKMGDTPSLTYVMHGEPDDPLGESWGGSFEKINHSARRIFERNTTLQDTVPVYSVIEWHFSGPVIDIPADSACFTLNILGQSWPGYYRGDGRYAVRYSPKRPEICPYTISSDLVGFTKQTGTFVSANPWPGTPSPQNYPLKANWYSDKASEELFIDEQQGARTVAQWREAFLLDWAKRWDWLK</sequence>
<dbReference type="Gene3D" id="3.90.245.10">
    <property type="entry name" value="Ribonucleoside hydrolase-like"/>
    <property type="match status" value="1"/>
</dbReference>
<feature type="domain" description="DUF5060" evidence="3">
    <location>
        <begin position="339"/>
        <end position="401"/>
    </location>
</feature>
<dbReference type="InterPro" id="IPR036452">
    <property type="entry name" value="Ribo_hydro-like"/>
</dbReference>
<keyword evidence="1" id="KW-0472">Membrane</keyword>
<evidence type="ECO:0000313" key="4">
    <source>
        <dbReference type="EMBL" id="WKN35240.1"/>
    </source>
</evidence>
<evidence type="ECO:0000259" key="2">
    <source>
        <dbReference type="Pfam" id="PF07632"/>
    </source>
</evidence>
<reference evidence="4" key="2">
    <citation type="journal article" date="2024" name="Antonie Van Leeuwenhoek">
        <title>Roseihalotalea indica gen. nov., sp. nov., a halophilic Bacteroidetes from mesopelagic Southwest Indian Ocean with higher carbohydrate metabolic potential.</title>
        <authorList>
            <person name="Chen B."/>
            <person name="Zhang M."/>
            <person name="Lin D."/>
            <person name="Ye J."/>
            <person name="Tang K."/>
        </authorList>
    </citation>
    <scope>NUCLEOTIDE SEQUENCE</scope>
    <source>
        <strain evidence="4">TK19036</strain>
    </source>
</reference>
<proteinExistence type="predicted"/>
<keyword evidence="1" id="KW-1133">Transmembrane helix</keyword>
<name>A0AA49GI24_9BACT</name>
<dbReference type="InterPro" id="IPR032260">
    <property type="entry name" value="DUF5060"/>
</dbReference>
<feature type="transmembrane region" description="Helical" evidence="1">
    <location>
        <begin position="47"/>
        <end position="65"/>
    </location>
</feature>
<dbReference type="Pfam" id="PF07632">
    <property type="entry name" value="Sde182_NH-like"/>
    <property type="match status" value="1"/>
</dbReference>
<dbReference type="InterPro" id="IPR011483">
    <property type="entry name" value="Sde182_NH-like"/>
</dbReference>
<reference evidence="4" key="1">
    <citation type="journal article" date="2023" name="Comput. Struct. Biotechnol. J.">
        <title>Discovery of a novel marine Bacteroidetes with a rich repertoire of carbohydrate-active enzymes.</title>
        <authorList>
            <person name="Chen B."/>
            <person name="Liu G."/>
            <person name="Chen Q."/>
            <person name="Wang H."/>
            <person name="Liu L."/>
            <person name="Tang K."/>
        </authorList>
    </citation>
    <scope>NUCLEOTIDE SEQUENCE</scope>
    <source>
        <strain evidence="4">TK19036</strain>
    </source>
</reference>
<evidence type="ECO:0000256" key="1">
    <source>
        <dbReference type="SAM" id="Phobius"/>
    </source>
</evidence>
<gene>
    <name evidence="4" type="ORF">K4G66_22950</name>
</gene>
<accession>A0AA49GI24</accession>